<evidence type="ECO:0000256" key="2">
    <source>
        <dbReference type="ARBA" id="ARBA00022491"/>
    </source>
</evidence>
<dbReference type="GO" id="GO:0000122">
    <property type="term" value="P:negative regulation of transcription by RNA polymerase II"/>
    <property type="evidence" value="ECO:0007669"/>
    <property type="project" value="TreeGrafter"/>
</dbReference>
<dbReference type="STRING" id="675824.A0A1E3QA46"/>
<feature type="compositionally biased region" description="Low complexity" evidence="10">
    <location>
        <begin position="525"/>
        <end position="541"/>
    </location>
</feature>
<keyword evidence="5" id="KW-0805">Transcription regulation</keyword>
<feature type="compositionally biased region" description="Low complexity" evidence="10">
    <location>
        <begin position="434"/>
        <end position="456"/>
    </location>
</feature>
<feature type="compositionally biased region" description="Pro residues" evidence="10">
    <location>
        <begin position="749"/>
        <end position="761"/>
    </location>
</feature>
<dbReference type="Gene3D" id="1.25.40.10">
    <property type="entry name" value="Tetratricopeptide repeat domain"/>
    <property type="match status" value="3"/>
</dbReference>
<feature type="compositionally biased region" description="Basic and acidic residues" evidence="10">
    <location>
        <begin position="789"/>
        <end position="812"/>
    </location>
</feature>
<gene>
    <name evidence="11" type="ORF">LIPSTDRAFT_81159</name>
</gene>
<feature type="repeat" description="TPR" evidence="9">
    <location>
        <begin position="175"/>
        <end position="208"/>
    </location>
</feature>
<dbReference type="EMBL" id="KV454292">
    <property type="protein sequence ID" value="ODQ74569.1"/>
    <property type="molecule type" value="Genomic_DNA"/>
</dbReference>
<evidence type="ECO:0000313" key="12">
    <source>
        <dbReference type="Proteomes" id="UP000094385"/>
    </source>
</evidence>
<comment type="subcellular location">
    <subcellularLocation>
        <location evidence="1">Nucleus</location>
    </subcellularLocation>
</comment>
<evidence type="ECO:0000256" key="8">
    <source>
        <dbReference type="ARBA" id="ARBA00061082"/>
    </source>
</evidence>
<dbReference type="PANTHER" id="PTHR14017:SF1">
    <property type="entry name" value="LD02225P"/>
    <property type="match status" value="1"/>
</dbReference>
<dbReference type="InterPro" id="IPR051630">
    <property type="entry name" value="Corepressor-Demethylase"/>
</dbReference>
<feature type="repeat" description="TPR" evidence="9">
    <location>
        <begin position="281"/>
        <end position="314"/>
    </location>
</feature>
<feature type="compositionally biased region" description="Low complexity" evidence="10">
    <location>
        <begin position="474"/>
        <end position="483"/>
    </location>
</feature>
<dbReference type="GO" id="GO:0031490">
    <property type="term" value="F:chromatin DNA binding"/>
    <property type="evidence" value="ECO:0007669"/>
    <property type="project" value="TreeGrafter"/>
</dbReference>
<proteinExistence type="inferred from homology"/>
<dbReference type="InterPro" id="IPR013105">
    <property type="entry name" value="TPR_2"/>
</dbReference>
<accession>A0A1E3QA46</accession>
<dbReference type="Pfam" id="PF13432">
    <property type="entry name" value="TPR_16"/>
    <property type="match status" value="1"/>
</dbReference>
<keyword evidence="6" id="KW-0804">Transcription</keyword>
<feature type="repeat" description="TPR" evidence="9">
    <location>
        <begin position="247"/>
        <end position="280"/>
    </location>
</feature>
<comment type="similarity">
    <text evidence="8">Belongs to the CYC8/SSN6 family.</text>
</comment>
<dbReference type="GO" id="GO:0000978">
    <property type="term" value="F:RNA polymerase II cis-regulatory region sequence-specific DNA binding"/>
    <property type="evidence" value="ECO:0007669"/>
    <property type="project" value="TreeGrafter"/>
</dbReference>
<evidence type="ECO:0000256" key="6">
    <source>
        <dbReference type="ARBA" id="ARBA00023163"/>
    </source>
</evidence>
<evidence type="ECO:0000256" key="9">
    <source>
        <dbReference type="PROSITE-ProRule" id="PRU00339"/>
    </source>
</evidence>
<feature type="compositionally biased region" description="Polar residues" evidence="10">
    <location>
        <begin position="626"/>
        <end position="635"/>
    </location>
</feature>
<evidence type="ECO:0000256" key="3">
    <source>
        <dbReference type="ARBA" id="ARBA00022737"/>
    </source>
</evidence>
<dbReference type="Proteomes" id="UP000094385">
    <property type="component" value="Unassembled WGS sequence"/>
</dbReference>
<dbReference type="SUPFAM" id="SSF48452">
    <property type="entry name" value="TPR-like"/>
    <property type="match status" value="2"/>
</dbReference>
<evidence type="ECO:0000256" key="4">
    <source>
        <dbReference type="ARBA" id="ARBA00022803"/>
    </source>
</evidence>
<name>A0A1E3QA46_LIPST</name>
<feature type="compositionally biased region" description="Low complexity" evidence="10">
    <location>
        <begin position="690"/>
        <end position="703"/>
    </location>
</feature>
<dbReference type="OrthoDB" id="418911at2759"/>
<organism evidence="11 12">
    <name type="scientific">Lipomyces starkeyi NRRL Y-11557</name>
    <dbReference type="NCBI Taxonomy" id="675824"/>
    <lineage>
        <taxon>Eukaryota</taxon>
        <taxon>Fungi</taxon>
        <taxon>Dikarya</taxon>
        <taxon>Ascomycota</taxon>
        <taxon>Saccharomycotina</taxon>
        <taxon>Lipomycetes</taxon>
        <taxon>Lipomycetales</taxon>
        <taxon>Lipomycetaceae</taxon>
        <taxon>Lipomyces</taxon>
    </lineage>
</organism>
<evidence type="ECO:0000256" key="7">
    <source>
        <dbReference type="ARBA" id="ARBA00023242"/>
    </source>
</evidence>
<dbReference type="SMART" id="SM00028">
    <property type="entry name" value="TPR"/>
    <property type="match status" value="10"/>
</dbReference>
<feature type="compositionally biased region" description="Acidic residues" evidence="10">
    <location>
        <begin position="776"/>
        <end position="788"/>
    </location>
</feature>
<dbReference type="PROSITE" id="PS50293">
    <property type="entry name" value="TPR_REGION"/>
    <property type="match status" value="2"/>
</dbReference>
<dbReference type="FunFam" id="1.25.40.10:FF:000403">
    <property type="entry name" value="General transcriptional repressor, putative"/>
    <property type="match status" value="1"/>
</dbReference>
<feature type="compositionally biased region" description="Polar residues" evidence="10">
    <location>
        <begin position="574"/>
        <end position="583"/>
    </location>
</feature>
<protein>
    <submittedName>
        <fullName evidence="11">Uncharacterized protein</fullName>
    </submittedName>
</protein>
<feature type="repeat" description="TPR" evidence="9">
    <location>
        <begin position="65"/>
        <end position="98"/>
    </location>
</feature>
<evidence type="ECO:0000256" key="10">
    <source>
        <dbReference type="SAM" id="MobiDB-lite"/>
    </source>
</evidence>
<dbReference type="Pfam" id="PF12895">
    <property type="entry name" value="ANAPC3"/>
    <property type="match status" value="1"/>
</dbReference>
<keyword evidence="2" id="KW-0678">Repressor</keyword>
<keyword evidence="3" id="KW-0677">Repeat</keyword>
<keyword evidence="7" id="KW-0539">Nucleus</keyword>
<keyword evidence="4 9" id="KW-0802">TPR repeat</keyword>
<feature type="region of interest" description="Disordered" evidence="10">
    <location>
        <begin position="363"/>
        <end position="812"/>
    </location>
</feature>
<evidence type="ECO:0000313" key="11">
    <source>
        <dbReference type="EMBL" id="ODQ74569.1"/>
    </source>
</evidence>
<feature type="compositionally biased region" description="Low complexity" evidence="10">
    <location>
        <begin position="363"/>
        <end position="373"/>
    </location>
</feature>
<dbReference type="PANTHER" id="PTHR14017">
    <property type="entry name" value="LYSINE-SPECIFIC DEMETHYLASE"/>
    <property type="match status" value="1"/>
</dbReference>
<dbReference type="AlphaFoldDB" id="A0A1E3QA46"/>
<dbReference type="GO" id="GO:0017053">
    <property type="term" value="C:transcription repressor complex"/>
    <property type="evidence" value="ECO:0007669"/>
    <property type="project" value="TreeGrafter"/>
</dbReference>
<dbReference type="FunFam" id="1.25.40.10:FF:000078">
    <property type="entry name" value="Transcriptional corepressor Cyc8"/>
    <property type="match status" value="1"/>
</dbReference>
<sequence>MSIGNIADMMGDHDRAMHAYEAALRHNPYSIPAMSAIANILRQKEQFARAVEYYQSILTFSQESGETWGALGHCYLMMDDLQKAYSAYQQALYHLRDPKEPKLWYGIGILYDRYGSLEYAEEAFTQVMEMDPKFEKANEIYFRLGIIYKQQMKHDLSLQCFKYILHNPPRPLTEIDIWFQIGHVYEQRKDYKSAKEAYERVLLDDPNHAKVLQQLGWLYHQQNSSFANQDLAITYLTKSLEADGQDAQSWYLLGRCYMAQQKYNKAYEAYQQAVYREGRNPTFWCSIGVLYYQINQYRDALDAYSRAIRLNPYISEVWYDLGTLYESCNNQLSDALDAYQRAAELDPTNTHIQARLEQLRNPQAQQANGAQQPAQPPAPRPHDPQVYQTAPSGPPTPRWNGPMNGQAAPPQQGPPAPAGPARPSIAPPNPLAHQGPLGQQAPPPQLQQQQQQQLQQAPPPMSQPHQLPLMPQYQHPSQSALQQLPPPPSQAQQPMPQYQPPPLHSTYRPMDVQQPQHAHQHDQLPQIQRQPSPSSIQQGSSAKRHREWEDEHNGENKKQALEDKRLESVPPVSATIQQPQQEQKIPGVSSLYENAPREGAAPLHGLSGTERSTMDGYGDGPKTELSKSNTPQPVSNAPAPSPLPSISTNVPSLTSTAPSAAAPSDSPAPLKSSWLSSVTGPSDVPERKPSPASAAPAAASPAPQTGVSTEEKKESPVPAVSTAARSTPPAPATAVAPAPAPAQAAPVPATTPAPVPGPAETPKPVAEEGPQRKVEEDENYDDEEEEESEEKKPVVPMEDKAGNEDMKDDESK</sequence>
<feature type="compositionally biased region" description="Basic and acidic residues" evidence="10">
    <location>
        <begin position="765"/>
        <end position="775"/>
    </location>
</feature>
<feature type="repeat" description="TPR" evidence="9">
    <location>
        <begin position="138"/>
        <end position="171"/>
    </location>
</feature>
<feature type="compositionally biased region" description="Low complexity" evidence="10">
    <location>
        <begin position="718"/>
        <end position="748"/>
    </location>
</feature>
<feature type="compositionally biased region" description="Basic and acidic residues" evidence="10">
    <location>
        <begin position="546"/>
        <end position="567"/>
    </location>
</feature>
<feature type="compositionally biased region" description="Low complexity" evidence="10">
    <location>
        <begin position="651"/>
        <end position="673"/>
    </location>
</feature>
<reference evidence="11 12" key="1">
    <citation type="journal article" date="2016" name="Proc. Natl. Acad. Sci. U.S.A.">
        <title>Comparative genomics of biotechnologically important yeasts.</title>
        <authorList>
            <person name="Riley R."/>
            <person name="Haridas S."/>
            <person name="Wolfe K.H."/>
            <person name="Lopes M.R."/>
            <person name="Hittinger C.T."/>
            <person name="Goeker M."/>
            <person name="Salamov A.A."/>
            <person name="Wisecaver J.H."/>
            <person name="Long T.M."/>
            <person name="Calvey C.H."/>
            <person name="Aerts A.L."/>
            <person name="Barry K.W."/>
            <person name="Choi C."/>
            <person name="Clum A."/>
            <person name="Coughlan A.Y."/>
            <person name="Deshpande S."/>
            <person name="Douglass A.P."/>
            <person name="Hanson S.J."/>
            <person name="Klenk H.-P."/>
            <person name="LaButti K.M."/>
            <person name="Lapidus A."/>
            <person name="Lindquist E.A."/>
            <person name="Lipzen A.M."/>
            <person name="Meier-Kolthoff J.P."/>
            <person name="Ohm R.A."/>
            <person name="Otillar R.P."/>
            <person name="Pangilinan J.L."/>
            <person name="Peng Y."/>
            <person name="Rokas A."/>
            <person name="Rosa C.A."/>
            <person name="Scheuner C."/>
            <person name="Sibirny A.A."/>
            <person name="Slot J.C."/>
            <person name="Stielow J.B."/>
            <person name="Sun H."/>
            <person name="Kurtzman C.P."/>
            <person name="Blackwell M."/>
            <person name="Grigoriev I.V."/>
            <person name="Jeffries T.W."/>
        </authorList>
    </citation>
    <scope>NUCLEOTIDE SEQUENCE [LARGE SCALE GENOMIC DNA]</scope>
    <source>
        <strain evidence="11 12">NRRL Y-11557</strain>
    </source>
</reference>
<keyword evidence="12" id="KW-1185">Reference proteome</keyword>
<feature type="compositionally biased region" description="Pro residues" evidence="10">
    <location>
        <begin position="411"/>
        <end position="430"/>
    </location>
</feature>
<evidence type="ECO:0000256" key="5">
    <source>
        <dbReference type="ARBA" id="ARBA00023015"/>
    </source>
</evidence>
<dbReference type="PROSITE" id="PS50005">
    <property type="entry name" value="TPR"/>
    <property type="match status" value="6"/>
</dbReference>
<dbReference type="InterPro" id="IPR011990">
    <property type="entry name" value="TPR-like_helical_dom_sf"/>
</dbReference>
<evidence type="ECO:0000256" key="1">
    <source>
        <dbReference type="ARBA" id="ARBA00004123"/>
    </source>
</evidence>
<dbReference type="Pfam" id="PF07719">
    <property type="entry name" value="TPR_2"/>
    <property type="match status" value="1"/>
</dbReference>
<feature type="repeat" description="TPR" evidence="9">
    <location>
        <begin position="101"/>
        <end position="134"/>
    </location>
</feature>
<dbReference type="InterPro" id="IPR019734">
    <property type="entry name" value="TPR_rpt"/>
</dbReference>
<dbReference type="GO" id="GO:0005634">
    <property type="term" value="C:nucleus"/>
    <property type="evidence" value="ECO:0007669"/>
    <property type="project" value="UniProtKB-SubCell"/>
</dbReference>